<keyword evidence="2" id="KW-1185">Reference proteome</keyword>
<dbReference type="eggNOG" id="COG1917">
    <property type="taxonomic scope" value="Bacteria"/>
</dbReference>
<proteinExistence type="predicted"/>
<dbReference type="STRING" id="1219077.VAZ01S_075_00070"/>
<protein>
    <submittedName>
        <fullName evidence="1">Uncharacterized protein</fullName>
    </submittedName>
</protein>
<sequence>MKSTKKYWNPLAEASGKEWECIEGSDGNLSQITLSEDSVSGDYTRLTRFKDGFYTKALGAKSHIYPEEIFVVIT</sequence>
<dbReference type="EMBL" id="BATL01000075">
    <property type="protein sequence ID" value="GAD77413.1"/>
    <property type="molecule type" value="Genomic_DNA"/>
</dbReference>
<accession>U3CGK7</accession>
<evidence type="ECO:0000313" key="1">
    <source>
        <dbReference type="EMBL" id="GAD77413.1"/>
    </source>
</evidence>
<dbReference type="AlphaFoldDB" id="U3CGK7"/>
<comment type="caution">
    <text evidence="1">The sequence shown here is derived from an EMBL/GenBank/DDBJ whole genome shotgun (WGS) entry which is preliminary data.</text>
</comment>
<organism evidence="1 2">
    <name type="scientific">Vibrio azureus NBRC 104587</name>
    <dbReference type="NCBI Taxonomy" id="1219077"/>
    <lineage>
        <taxon>Bacteria</taxon>
        <taxon>Pseudomonadati</taxon>
        <taxon>Pseudomonadota</taxon>
        <taxon>Gammaproteobacteria</taxon>
        <taxon>Vibrionales</taxon>
        <taxon>Vibrionaceae</taxon>
        <taxon>Vibrio</taxon>
    </lineage>
</organism>
<dbReference type="Proteomes" id="UP000016567">
    <property type="component" value="Unassembled WGS sequence"/>
</dbReference>
<gene>
    <name evidence="1" type="ORF">VAZ01S_075_00070</name>
</gene>
<evidence type="ECO:0000313" key="2">
    <source>
        <dbReference type="Proteomes" id="UP000016567"/>
    </source>
</evidence>
<dbReference type="RefSeq" id="WP_021711152.1">
    <property type="nucleotide sequence ID" value="NZ_BAOB01000371.1"/>
</dbReference>
<name>U3CGK7_9VIBR</name>
<reference evidence="1 2" key="1">
    <citation type="submission" date="2013-09" db="EMBL/GenBank/DDBJ databases">
        <title>Whole genome shotgun sequence of Vibrio azureus NBRC 104587.</title>
        <authorList>
            <person name="Isaki S."/>
            <person name="Hosoyama A."/>
            <person name="Numata M."/>
            <person name="Hashimoto M."/>
            <person name="Hosoyama Y."/>
            <person name="Tsuchikane K."/>
            <person name="Noguchi M."/>
            <person name="Hirakata S."/>
            <person name="Ichikawa N."/>
            <person name="Ohji S."/>
            <person name="Yamazoe A."/>
            <person name="Fujita N."/>
        </authorList>
    </citation>
    <scope>NUCLEOTIDE SEQUENCE [LARGE SCALE GENOMIC DNA]</scope>
    <source>
        <strain evidence="1 2">NBRC 104587</strain>
    </source>
</reference>
<dbReference type="OrthoDB" id="9793147at2"/>